<sequence length="158" mass="17591">MKSKITYLLLALMLFGATTISAQQVACTLPLQNAKTNKSINTCTKSDPDKIQAIIGKATTIDKQVYEKDEAPIFTLNYDGLVIEMQSGVIKNITITNKKWKLNGLTIGSTFDQVVAKHEQIKKIYAADFNFKIKDTKGCLFIEVDELKNVKKIGVVFL</sequence>
<dbReference type="RefSeq" id="WP_129434642.1">
    <property type="nucleotide sequence ID" value="NZ_SBKO01000001.1"/>
</dbReference>
<name>A0A4Q1K6D9_9FLAO</name>
<comment type="caution">
    <text evidence="2">The sequence shown here is derived from an EMBL/GenBank/DDBJ whole genome shotgun (WGS) entry which is preliminary data.</text>
</comment>
<dbReference type="OrthoDB" id="1365584at2"/>
<evidence type="ECO:0008006" key="4">
    <source>
        <dbReference type="Google" id="ProtNLM"/>
    </source>
</evidence>
<dbReference type="AlphaFoldDB" id="A0A4Q1K6D9"/>
<accession>A0A4Q1K6D9</accession>
<reference evidence="3" key="1">
    <citation type="submission" date="2019-01" db="EMBL/GenBank/DDBJ databases">
        <title>Cytophagaceae bacterium strain CAR-16.</title>
        <authorList>
            <person name="Chen W.-M."/>
        </authorList>
    </citation>
    <scope>NUCLEOTIDE SEQUENCE [LARGE SCALE GENOMIC DNA]</scope>
    <source>
        <strain evidence="3">LLJ-11</strain>
    </source>
</reference>
<dbReference type="Proteomes" id="UP000290283">
    <property type="component" value="Unassembled WGS sequence"/>
</dbReference>
<proteinExistence type="predicted"/>
<evidence type="ECO:0000313" key="2">
    <source>
        <dbReference type="EMBL" id="RXR21100.1"/>
    </source>
</evidence>
<feature type="signal peptide" evidence="1">
    <location>
        <begin position="1"/>
        <end position="22"/>
    </location>
</feature>
<organism evidence="2 3">
    <name type="scientific">Flavobacterium amnicola</name>
    <dbReference type="NCBI Taxonomy" id="2506422"/>
    <lineage>
        <taxon>Bacteria</taxon>
        <taxon>Pseudomonadati</taxon>
        <taxon>Bacteroidota</taxon>
        <taxon>Flavobacteriia</taxon>
        <taxon>Flavobacteriales</taxon>
        <taxon>Flavobacteriaceae</taxon>
        <taxon>Flavobacterium</taxon>
    </lineage>
</organism>
<protein>
    <recommendedName>
        <fullName evidence="4">Beta-lactamase-inhibitor-like PepSY-like domain-containing protein</fullName>
    </recommendedName>
</protein>
<keyword evidence="3" id="KW-1185">Reference proteome</keyword>
<evidence type="ECO:0000256" key="1">
    <source>
        <dbReference type="SAM" id="SignalP"/>
    </source>
</evidence>
<feature type="chain" id="PRO_5020830634" description="Beta-lactamase-inhibitor-like PepSY-like domain-containing protein" evidence="1">
    <location>
        <begin position="23"/>
        <end position="158"/>
    </location>
</feature>
<dbReference type="EMBL" id="SBKO01000001">
    <property type="protein sequence ID" value="RXR21100.1"/>
    <property type="molecule type" value="Genomic_DNA"/>
</dbReference>
<keyword evidence="1" id="KW-0732">Signal</keyword>
<gene>
    <name evidence="2" type="ORF">EQG63_03935</name>
</gene>
<evidence type="ECO:0000313" key="3">
    <source>
        <dbReference type="Proteomes" id="UP000290283"/>
    </source>
</evidence>